<evidence type="ECO:0000256" key="1">
    <source>
        <dbReference type="SAM" id="MobiDB-lite"/>
    </source>
</evidence>
<sequence>MNGNRPKQDPPRSMSNLYSSVPNDIGALSERQQAALNLVKTQTRKTNELYLRNHPEVSIMINSLVRDLFETQPNDVRKYAADFFTSPDFKKKIDSFTMKNGVRK</sequence>
<organism evidence="2 3">
    <name type="scientific">Hymenolepis diminuta</name>
    <name type="common">Rat tapeworm</name>
    <dbReference type="NCBI Taxonomy" id="6216"/>
    <lineage>
        <taxon>Eukaryota</taxon>
        <taxon>Metazoa</taxon>
        <taxon>Spiralia</taxon>
        <taxon>Lophotrochozoa</taxon>
        <taxon>Platyhelminthes</taxon>
        <taxon>Cestoda</taxon>
        <taxon>Eucestoda</taxon>
        <taxon>Cyclophyllidea</taxon>
        <taxon>Hymenolepididae</taxon>
        <taxon>Hymenolepis</taxon>
    </lineage>
</organism>
<evidence type="ECO:0008006" key="4">
    <source>
        <dbReference type="Google" id="ProtNLM"/>
    </source>
</evidence>
<keyword evidence="3" id="KW-1185">Reference proteome</keyword>
<proteinExistence type="predicted"/>
<feature type="compositionally biased region" description="Polar residues" evidence="1">
    <location>
        <begin position="13"/>
        <end position="22"/>
    </location>
</feature>
<protein>
    <recommendedName>
        <fullName evidence="4">RIIa domain-containing protein</fullName>
    </recommendedName>
</protein>
<evidence type="ECO:0000313" key="3">
    <source>
        <dbReference type="Proteomes" id="UP000321570"/>
    </source>
</evidence>
<feature type="compositionally biased region" description="Basic and acidic residues" evidence="1">
    <location>
        <begin position="1"/>
        <end position="10"/>
    </location>
</feature>
<dbReference type="AlphaFoldDB" id="A0A564YU18"/>
<reference evidence="2 3" key="1">
    <citation type="submission" date="2019-07" db="EMBL/GenBank/DDBJ databases">
        <authorList>
            <person name="Jastrzebski P J."/>
            <person name="Paukszto L."/>
            <person name="Jastrzebski P J."/>
        </authorList>
    </citation>
    <scope>NUCLEOTIDE SEQUENCE [LARGE SCALE GENOMIC DNA]</scope>
    <source>
        <strain evidence="2 3">WMS-il1</strain>
    </source>
</reference>
<dbReference type="InterPro" id="IPR059162">
    <property type="entry name" value="RIIAD1"/>
</dbReference>
<dbReference type="CDD" id="cd22971">
    <property type="entry name" value="DD_RIIAD1"/>
    <property type="match status" value="1"/>
</dbReference>
<name>A0A564YU18_HYMDI</name>
<feature type="region of interest" description="Disordered" evidence="1">
    <location>
        <begin position="1"/>
        <end position="23"/>
    </location>
</feature>
<evidence type="ECO:0000313" key="2">
    <source>
        <dbReference type="EMBL" id="VUZ50660.1"/>
    </source>
</evidence>
<dbReference type="EMBL" id="CABIJS010000388">
    <property type="protein sequence ID" value="VUZ50660.1"/>
    <property type="molecule type" value="Genomic_DNA"/>
</dbReference>
<accession>A0A564YU18</accession>
<dbReference type="SUPFAM" id="SSF47391">
    <property type="entry name" value="Dimerization-anchoring domain of cAMP-dependent PK regulatory subunit"/>
    <property type="match status" value="1"/>
</dbReference>
<dbReference type="Proteomes" id="UP000321570">
    <property type="component" value="Unassembled WGS sequence"/>
</dbReference>
<gene>
    <name evidence="2" type="ORF">WMSIL1_LOCUS9538</name>
</gene>